<name>A0A1R4I3Y5_9GAMM</name>
<dbReference type="PROSITE" id="PS50111">
    <property type="entry name" value="CHEMOTAXIS_TRANSDUC_2"/>
    <property type="match status" value="1"/>
</dbReference>
<dbReference type="Proteomes" id="UP000754821">
    <property type="component" value="Unassembled WGS sequence"/>
</dbReference>
<evidence type="ECO:0000256" key="3">
    <source>
        <dbReference type="ARBA" id="ARBA00023224"/>
    </source>
</evidence>
<dbReference type="OrthoDB" id="2489132at2"/>
<evidence type="ECO:0000313" key="13">
    <source>
        <dbReference type="Proteomes" id="UP000196331"/>
    </source>
</evidence>
<dbReference type="Proteomes" id="UP000196331">
    <property type="component" value="Unassembled WGS sequence"/>
</dbReference>
<evidence type="ECO:0000256" key="1">
    <source>
        <dbReference type="ARBA" id="ARBA00004370"/>
    </source>
</evidence>
<reference evidence="12 13" key="1">
    <citation type="submission" date="2017-02" db="EMBL/GenBank/DDBJ databases">
        <authorList>
            <person name="Dridi B."/>
        </authorList>
    </citation>
    <scope>NUCLEOTIDE SEQUENCE [LARGE SCALE GENOMIC DNA]</scope>
    <source>
        <strain evidence="12 13">JB380</strain>
    </source>
</reference>
<keyword evidence="7" id="KW-0812">Transmembrane</keyword>
<reference evidence="11 14" key="2">
    <citation type="submission" date="2020-07" db="EMBL/GenBank/DDBJ databases">
        <title>Halophilic bacteria isolated from french cheeses.</title>
        <authorList>
            <person name="Kothe C.I."/>
            <person name="Farah-Kraiem B."/>
            <person name="Renault P."/>
            <person name="Dridi B."/>
        </authorList>
    </citation>
    <scope>NUCLEOTIDE SEQUENCE [LARGE SCALE GENOMIC DNA]</scope>
    <source>
        <strain evidence="11 14">FME16</strain>
    </source>
</reference>
<dbReference type="GO" id="GO:0005886">
    <property type="term" value="C:plasma membrane"/>
    <property type="evidence" value="ECO:0007669"/>
    <property type="project" value="TreeGrafter"/>
</dbReference>
<evidence type="ECO:0000256" key="6">
    <source>
        <dbReference type="SAM" id="Coils"/>
    </source>
</evidence>
<dbReference type="SMART" id="SM00283">
    <property type="entry name" value="MA"/>
    <property type="match status" value="1"/>
</dbReference>
<evidence type="ECO:0000256" key="2">
    <source>
        <dbReference type="ARBA" id="ARBA00022481"/>
    </source>
</evidence>
<dbReference type="InterPro" id="IPR051310">
    <property type="entry name" value="MCP_chemotaxis"/>
</dbReference>
<accession>A0A1R4I3Y5</accession>
<dbReference type="GO" id="GO:0006935">
    <property type="term" value="P:chemotaxis"/>
    <property type="evidence" value="ECO:0007669"/>
    <property type="project" value="TreeGrafter"/>
</dbReference>
<feature type="coiled-coil region" evidence="6">
    <location>
        <begin position="591"/>
        <end position="618"/>
    </location>
</feature>
<evidence type="ECO:0000313" key="11">
    <source>
        <dbReference type="EMBL" id="MBE0404954.1"/>
    </source>
</evidence>
<dbReference type="PANTHER" id="PTHR43531">
    <property type="entry name" value="PROTEIN ICFG"/>
    <property type="match status" value="1"/>
</dbReference>
<dbReference type="AlphaFoldDB" id="A0A1R4I3Y5"/>
<keyword evidence="2" id="KW-0488">Methylation</keyword>
<keyword evidence="7" id="KW-1133">Transmembrane helix</keyword>
<evidence type="ECO:0000256" key="4">
    <source>
        <dbReference type="ARBA" id="ARBA00029447"/>
    </source>
</evidence>
<evidence type="ECO:0000313" key="14">
    <source>
        <dbReference type="Proteomes" id="UP000754821"/>
    </source>
</evidence>
<dbReference type="InterPro" id="IPR010910">
    <property type="entry name" value="Nitrate/nitrite_sensing_bac"/>
</dbReference>
<dbReference type="SUPFAM" id="SSF58104">
    <property type="entry name" value="Methyl-accepting chemotaxis protein (MCP) signaling domain"/>
    <property type="match status" value="1"/>
</dbReference>
<dbReference type="EMBL" id="RRZC01000021">
    <property type="protein sequence ID" value="MBE0404954.1"/>
    <property type="molecule type" value="Genomic_DNA"/>
</dbReference>
<protein>
    <submittedName>
        <fullName evidence="12">Methyl-accepting chemotaxis protein I (Serine chemoreceptor protein)</fullName>
    </submittedName>
    <submittedName>
        <fullName evidence="11">Nitrate- and nitrite sensing domain-containing protein</fullName>
    </submittedName>
</protein>
<feature type="domain" description="NIT" evidence="10">
    <location>
        <begin position="54"/>
        <end position="304"/>
    </location>
</feature>
<keyword evidence="3 5" id="KW-0807">Transducer</keyword>
<dbReference type="CDD" id="cd11386">
    <property type="entry name" value="MCP_signal"/>
    <property type="match status" value="1"/>
</dbReference>
<dbReference type="GO" id="GO:0007165">
    <property type="term" value="P:signal transduction"/>
    <property type="evidence" value="ECO:0007669"/>
    <property type="project" value="UniProtKB-KW"/>
</dbReference>
<dbReference type="InterPro" id="IPR013587">
    <property type="entry name" value="Nitrate/nitrite_sensing"/>
</dbReference>
<dbReference type="CDD" id="cd06225">
    <property type="entry name" value="HAMP"/>
    <property type="match status" value="1"/>
</dbReference>
<dbReference type="PROSITE" id="PS50906">
    <property type="entry name" value="NIT"/>
    <property type="match status" value="1"/>
</dbReference>
<dbReference type="PROSITE" id="PS50885">
    <property type="entry name" value="HAMP"/>
    <property type="match status" value="1"/>
</dbReference>
<evidence type="ECO:0000256" key="7">
    <source>
        <dbReference type="SAM" id="Phobius"/>
    </source>
</evidence>
<dbReference type="InterPro" id="IPR003660">
    <property type="entry name" value="HAMP_dom"/>
</dbReference>
<dbReference type="InterPro" id="IPR004089">
    <property type="entry name" value="MCPsignal_dom"/>
</dbReference>
<proteinExistence type="inferred from homology"/>
<dbReference type="Pfam" id="PF00672">
    <property type="entry name" value="HAMP"/>
    <property type="match status" value="1"/>
</dbReference>
<dbReference type="PANTHER" id="PTHR43531:SF14">
    <property type="entry name" value="METHYL-ACCEPTING CHEMOTAXIS PROTEIN I-RELATED"/>
    <property type="match status" value="1"/>
</dbReference>
<gene>
    <name evidence="12" type="ORF">CZ787_15840</name>
    <name evidence="11" type="ORF">EI163_15545</name>
</gene>
<feature type="domain" description="HAMP" evidence="9">
    <location>
        <begin position="335"/>
        <end position="386"/>
    </location>
</feature>
<dbReference type="EMBL" id="FUKM01000057">
    <property type="protein sequence ID" value="SJN14577.1"/>
    <property type="molecule type" value="Genomic_DNA"/>
</dbReference>
<dbReference type="Pfam" id="PF00015">
    <property type="entry name" value="MCPsignal"/>
    <property type="match status" value="1"/>
</dbReference>
<keyword evidence="14" id="KW-1185">Reference proteome</keyword>
<feature type="domain" description="Methyl-accepting transducer" evidence="8">
    <location>
        <begin position="391"/>
        <end position="620"/>
    </location>
</feature>
<dbReference type="GO" id="GO:0004888">
    <property type="term" value="F:transmembrane signaling receptor activity"/>
    <property type="evidence" value="ECO:0007669"/>
    <property type="project" value="TreeGrafter"/>
</dbReference>
<dbReference type="SMART" id="SM00304">
    <property type="entry name" value="HAMP"/>
    <property type="match status" value="1"/>
</dbReference>
<feature type="transmembrane region" description="Helical" evidence="7">
    <location>
        <begin position="312"/>
        <end position="334"/>
    </location>
</feature>
<organism evidence="12 13">
    <name type="scientific">Halomonas citrativorans</name>
    <dbReference type="NCBI Taxonomy" id="2742612"/>
    <lineage>
        <taxon>Bacteria</taxon>
        <taxon>Pseudomonadati</taxon>
        <taxon>Pseudomonadota</taxon>
        <taxon>Gammaproteobacteria</taxon>
        <taxon>Oceanospirillales</taxon>
        <taxon>Halomonadaceae</taxon>
        <taxon>Halomonas</taxon>
    </lineage>
</organism>
<evidence type="ECO:0000256" key="5">
    <source>
        <dbReference type="PROSITE-ProRule" id="PRU00284"/>
    </source>
</evidence>
<comment type="caution">
    <text evidence="12">The sequence shown here is derived from an EMBL/GenBank/DDBJ whole genome shotgun (WGS) entry which is preliminary data.</text>
</comment>
<dbReference type="RefSeq" id="WP_087110784.1">
    <property type="nucleotide sequence ID" value="NZ_FUKM01000057.1"/>
</dbReference>
<keyword evidence="6" id="KW-0175">Coiled coil</keyword>
<keyword evidence="7" id="KW-0472">Membrane</keyword>
<dbReference type="FunFam" id="1.10.287.950:FF:000001">
    <property type="entry name" value="Methyl-accepting chemotaxis sensory transducer"/>
    <property type="match status" value="1"/>
</dbReference>
<evidence type="ECO:0000313" key="12">
    <source>
        <dbReference type="EMBL" id="SJN14577.1"/>
    </source>
</evidence>
<comment type="subcellular location">
    <subcellularLocation>
        <location evidence="1">Membrane</location>
    </subcellularLocation>
</comment>
<evidence type="ECO:0000259" key="9">
    <source>
        <dbReference type="PROSITE" id="PS50885"/>
    </source>
</evidence>
<evidence type="ECO:0000259" key="10">
    <source>
        <dbReference type="PROSITE" id="PS50906"/>
    </source>
</evidence>
<sequence>MLKVLHRITIGRKFILVLALPLLAMTWLAVSGILERKAIVSEMNHLQEMTVLSQYAGDLVHELQRERGMTAAFLGSRGQNFRTELPSQRKVTDGQIEKFNLYTENLIFSEDDTSVQEQVVQAKQILHEINTIRLRADRLEIPGDQSNRYYTDINDFLINIVSQLTFSVERGEIVRQLNAYYNLLNIKELAGIERAMLTTAFSADAMSSTAFANLLSITGRSEAYLKTFNQLSNASLQSELAAILESDLAKTLADMRRTAVEQGTAGDFNINHQQWFDQQTMLIDSQAEVGREAADLLLETAQSLRDNAVSELAYYLACSLAAALLAVLLSVLIVRSIVRPLKIALENIQTRGGDLTQRLAIPGSDELSQLYQAFNESTAKTEELVASIKQGAQSVEVASKEIAKGNADLAQRTEEQSASLVETASSMEQITATVKQSADTAQEARRSTQDMASQANSANDIAERARMAMEQIHEANQQVTAIVEAIDNIAFQTNILALNASVEAARAGEQGRGFAVVASEVRNLASRSAEEAKQIRKLIDNNVKSIEDGEELVTSTSDTLKNIAERAQHTAALVSEISAATTEQSSGIEQINQALTQLEEVTQQNAALVEQVATASRSLDDQAGDMASMVGRFKVTEESNTFALAHHSY</sequence>
<comment type="similarity">
    <text evidence="4">Belongs to the methyl-accepting chemotaxis (MCP) protein family.</text>
</comment>
<evidence type="ECO:0000259" key="8">
    <source>
        <dbReference type="PROSITE" id="PS50111"/>
    </source>
</evidence>
<dbReference type="Gene3D" id="1.10.287.950">
    <property type="entry name" value="Methyl-accepting chemotaxis protein"/>
    <property type="match status" value="1"/>
</dbReference>
<dbReference type="Pfam" id="PF08376">
    <property type="entry name" value="NIT"/>
    <property type="match status" value="1"/>
</dbReference>